<dbReference type="OrthoDB" id="9808719at2"/>
<dbReference type="InterPro" id="IPR021708">
    <property type="entry name" value="DUF3291"/>
</dbReference>
<accession>A0A368L0T5</accession>
<comment type="caution">
    <text evidence="2">The sequence shown here is derived from an EMBL/GenBank/DDBJ whole genome shotgun (WGS) entry which is preliminary data.</text>
</comment>
<dbReference type="Pfam" id="PF11695">
    <property type="entry name" value="DUF3291"/>
    <property type="match status" value="1"/>
</dbReference>
<gene>
    <name evidence="2" type="ORF">DU000_09530</name>
</gene>
<name>A0A368L0T5_9BURK</name>
<reference evidence="2 3" key="1">
    <citation type="journal article" date="2018" name="Int. J. Syst. Evol. Microbiol.">
        <title>Parvibium lacunae gen. nov., sp. nov., a new member of the family Alcaligenaceae isolated from a freshwater pond.</title>
        <authorList>
            <person name="Chen W.M."/>
            <person name="Xie P.B."/>
            <person name="Hsu M.Y."/>
            <person name="Sheu S.Y."/>
        </authorList>
    </citation>
    <scope>NUCLEOTIDE SEQUENCE [LARGE SCALE GENOMIC DNA]</scope>
    <source>
        <strain evidence="2 3">KMB9</strain>
    </source>
</reference>
<keyword evidence="3" id="KW-1185">Reference proteome</keyword>
<dbReference type="AlphaFoldDB" id="A0A368L0T5"/>
<organism evidence="2 3">
    <name type="scientific">Parvibium lacunae</name>
    <dbReference type="NCBI Taxonomy" id="1888893"/>
    <lineage>
        <taxon>Bacteria</taxon>
        <taxon>Pseudomonadati</taxon>
        <taxon>Pseudomonadota</taxon>
        <taxon>Betaproteobacteria</taxon>
        <taxon>Burkholderiales</taxon>
        <taxon>Alcaligenaceae</taxon>
        <taxon>Parvibium</taxon>
    </lineage>
</organism>
<dbReference type="InterPro" id="IPR011008">
    <property type="entry name" value="Dimeric_a/b-barrel"/>
</dbReference>
<evidence type="ECO:0000259" key="1">
    <source>
        <dbReference type="Pfam" id="PF11695"/>
    </source>
</evidence>
<protein>
    <submittedName>
        <fullName evidence="2">DUF3291 domain-containing protein</fullName>
    </submittedName>
</protein>
<proteinExistence type="predicted"/>
<feature type="domain" description="DUF3291" evidence="1">
    <location>
        <begin position="6"/>
        <end position="143"/>
    </location>
</feature>
<evidence type="ECO:0000313" key="3">
    <source>
        <dbReference type="Proteomes" id="UP000252357"/>
    </source>
</evidence>
<dbReference type="RefSeq" id="WP_114403311.1">
    <property type="nucleotide sequence ID" value="NZ_QPGB01000004.1"/>
</dbReference>
<dbReference type="EMBL" id="QPGB01000004">
    <property type="protein sequence ID" value="RCS57169.1"/>
    <property type="molecule type" value="Genomic_DNA"/>
</dbReference>
<dbReference type="Proteomes" id="UP000252357">
    <property type="component" value="Unassembled WGS sequence"/>
</dbReference>
<sequence>MTTYHLAQVNIALARAEIDSPEMHGFTSRLDEINRLAEESNGFVWRLTGNGDDATSIRVFEDPMMLVNMSVWQDLDSLKAYVYKSAHVTLIRERQAWFHKLDIAHQALWWIRAGHIPTLEEAENKLEQIQTRGPTASAFSFAQAFPPPDSGTSR</sequence>
<evidence type="ECO:0000313" key="2">
    <source>
        <dbReference type="EMBL" id="RCS57169.1"/>
    </source>
</evidence>
<dbReference type="SUPFAM" id="SSF54909">
    <property type="entry name" value="Dimeric alpha+beta barrel"/>
    <property type="match status" value="1"/>
</dbReference>